<evidence type="ECO:0000256" key="1">
    <source>
        <dbReference type="SAM" id="MobiDB-lite"/>
    </source>
</evidence>
<dbReference type="AlphaFoldDB" id="A0A6J4J4N3"/>
<dbReference type="GO" id="GO:0046677">
    <property type="term" value="P:response to antibiotic"/>
    <property type="evidence" value="ECO:0007669"/>
    <property type="project" value="InterPro"/>
</dbReference>
<dbReference type="InterPro" id="IPR045155">
    <property type="entry name" value="Beta-lactam_cat"/>
</dbReference>
<dbReference type="InterPro" id="IPR012338">
    <property type="entry name" value="Beta-lactam/transpept-like"/>
</dbReference>
<proteinExistence type="predicted"/>
<evidence type="ECO:0000313" key="3">
    <source>
        <dbReference type="EMBL" id="CAA9267020.1"/>
    </source>
</evidence>
<organism evidence="3">
    <name type="scientific">uncultured Chloroflexota bacterium</name>
    <dbReference type="NCBI Taxonomy" id="166587"/>
    <lineage>
        <taxon>Bacteria</taxon>
        <taxon>Bacillati</taxon>
        <taxon>Chloroflexota</taxon>
        <taxon>environmental samples</taxon>
    </lineage>
</organism>
<sequence length="294" mass="30998">MIDLTTQLNALCDAHPFHTGWCLKDLRTGATADRHGHTVVPSASTRKIAILMAALKAVHEGTLSLEQPVAITAEYQVSNSGVFQHFRPGFTIALHDVLVMMIVVSDNACTGTIADMLGLDAINALCRSIGMAGTTHRETIPRSTLRVQPAPAAGQEQPPTGVPSGGSRLNETTPADVGLLLDLMLRGSGDPAAAAQLGCTPELCRLALDILSWQKLNTRLPLLLPVGAKVAHKTGTGGHCYNDAGIVYRNGGPRFILTVYTNKVPKQLPDGSSASGATSLLIGRLARACWDAMP</sequence>
<accession>A0A6J4J4N3</accession>
<dbReference type="PANTHER" id="PTHR35333">
    <property type="entry name" value="BETA-LACTAMASE"/>
    <property type="match status" value="1"/>
</dbReference>
<reference evidence="3" key="1">
    <citation type="submission" date="2020-02" db="EMBL/GenBank/DDBJ databases">
        <authorList>
            <person name="Meier V. D."/>
        </authorList>
    </citation>
    <scope>NUCLEOTIDE SEQUENCE</scope>
    <source>
        <strain evidence="3">AVDCRST_MAG77</strain>
    </source>
</reference>
<gene>
    <name evidence="3" type="ORF">AVDCRST_MAG77-3704</name>
</gene>
<dbReference type="PANTHER" id="PTHR35333:SF3">
    <property type="entry name" value="BETA-LACTAMASE-TYPE TRANSPEPTIDASE FOLD CONTAINING PROTEIN"/>
    <property type="match status" value="1"/>
</dbReference>
<dbReference type="EMBL" id="CADCTC010000170">
    <property type="protein sequence ID" value="CAA9267020.1"/>
    <property type="molecule type" value="Genomic_DNA"/>
</dbReference>
<feature type="compositionally biased region" description="Low complexity" evidence="1">
    <location>
        <begin position="148"/>
        <end position="159"/>
    </location>
</feature>
<name>A0A6J4J4N3_9CHLR</name>
<dbReference type="GO" id="GO:0008800">
    <property type="term" value="F:beta-lactamase activity"/>
    <property type="evidence" value="ECO:0007669"/>
    <property type="project" value="InterPro"/>
</dbReference>
<dbReference type="GO" id="GO:0030655">
    <property type="term" value="P:beta-lactam antibiotic catabolic process"/>
    <property type="evidence" value="ECO:0007669"/>
    <property type="project" value="InterPro"/>
</dbReference>
<dbReference type="Gene3D" id="3.40.710.10">
    <property type="entry name" value="DD-peptidase/beta-lactamase superfamily"/>
    <property type="match status" value="1"/>
</dbReference>
<feature type="domain" description="Beta-lactamase class A catalytic" evidence="2">
    <location>
        <begin position="20"/>
        <end position="261"/>
    </location>
</feature>
<protein>
    <submittedName>
        <fullName evidence="3">Beta-lactamase</fullName>
    </submittedName>
</protein>
<dbReference type="Pfam" id="PF13354">
    <property type="entry name" value="Beta-lactamase2"/>
    <property type="match status" value="1"/>
</dbReference>
<dbReference type="SUPFAM" id="SSF56601">
    <property type="entry name" value="beta-lactamase/transpeptidase-like"/>
    <property type="match status" value="1"/>
</dbReference>
<feature type="region of interest" description="Disordered" evidence="1">
    <location>
        <begin position="146"/>
        <end position="170"/>
    </location>
</feature>
<dbReference type="InterPro" id="IPR000871">
    <property type="entry name" value="Beta-lactam_class-A"/>
</dbReference>
<evidence type="ECO:0000259" key="2">
    <source>
        <dbReference type="Pfam" id="PF13354"/>
    </source>
</evidence>